<dbReference type="PANTHER" id="PTHR44579">
    <property type="entry name" value="OS01G0730500 PROTEIN"/>
    <property type="match status" value="1"/>
</dbReference>
<dbReference type="InterPro" id="IPR001080">
    <property type="entry name" value="3Fe4S_ferredoxin"/>
</dbReference>
<dbReference type="PANTHER" id="PTHR44579:SF2">
    <property type="entry name" value="OS01G0730500 PROTEIN"/>
    <property type="match status" value="1"/>
</dbReference>
<reference evidence="1" key="1">
    <citation type="submission" date="2024-02" db="EMBL/GenBank/DDBJ databases">
        <authorList>
            <consortium name="ELIXIR-Norway"/>
            <consortium name="Elixir Norway"/>
        </authorList>
    </citation>
    <scope>NUCLEOTIDE SEQUENCE</scope>
</reference>
<evidence type="ECO:0000313" key="2">
    <source>
        <dbReference type="Proteomes" id="UP001497444"/>
    </source>
</evidence>
<dbReference type="SUPFAM" id="SSF46565">
    <property type="entry name" value="Chaperone J-domain"/>
    <property type="match status" value="1"/>
</dbReference>
<sequence>MALLLPSVAMTCKGIRGVANASSSFFAPVFIKGVPADAKIRGRSTGVRARIGGNGDIDLYGETLADDFYSVLGLTSDATADEIKRAYYSCMKSCHPDLSGNHPESTDFCMFVNEIYEVLSDPEQRMVYDEINGYALTSTNPFLNRAHERDHVFVDEFTCIGCKNCANTAPDTFAIEEDFGRARVVSQSGNPAQAQSAIETCPVDCIHRVTAAQLTLLEDEMRRIERVNVGMMLSGMGYRSPDVFSQASWRWEKHQAKALERARVQMMKERGSSQKAPWWQGIWSNPGGDGDPMPEDLGTRERAAKTAAAARRWREYSRQGVDHRGIRNLPSKSKAEDEKDSKKTTTLK</sequence>
<dbReference type="Proteomes" id="UP001497444">
    <property type="component" value="Chromosome 12"/>
</dbReference>
<keyword evidence="2" id="KW-1185">Reference proteome</keyword>
<accession>A0ABP0VZK7</accession>
<proteinExistence type="predicted"/>
<dbReference type="PROSITE" id="PS51379">
    <property type="entry name" value="4FE4S_FER_2"/>
    <property type="match status" value="1"/>
</dbReference>
<dbReference type="Pfam" id="PF13370">
    <property type="entry name" value="Fer4_13"/>
    <property type="match status" value="1"/>
</dbReference>
<dbReference type="InterPro" id="IPR001623">
    <property type="entry name" value="DnaJ_domain"/>
</dbReference>
<dbReference type="PRINTS" id="PR00352">
    <property type="entry name" value="3FE4SFRDOXIN"/>
</dbReference>
<dbReference type="Gene3D" id="1.10.287.110">
    <property type="entry name" value="DnaJ domain"/>
    <property type="match status" value="1"/>
</dbReference>
<dbReference type="PRINTS" id="PR00625">
    <property type="entry name" value="JDOMAIN"/>
</dbReference>
<dbReference type="PROSITE" id="PS50076">
    <property type="entry name" value="DNAJ_2"/>
    <property type="match status" value="1"/>
</dbReference>
<protein>
    <submittedName>
        <fullName evidence="1">Uncharacterized protein</fullName>
    </submittedName>
</protein>
<organism evidence="1 2">
    <name type="scientific">Sphagnum jensenii</name>
    <dbReference type="NCBI Taxonomy" id="128206"/>
    <lineage>
        <taxon>Eukaryota</taxon>
        <taxon>Viridiplantae</taxon>
        <taxon>Streptophyta</taxon>
        <taxon>Embryophyta</taxon>
        <taxon>Bryophyta</taxon>
        <taxon>Sphagnophytina</taxon>
        <taxon>Sphagnopsida</taxon>
        <taxon>Sphagnales</taxon>
        <taxon>Sphagnaceae</taxon>
        <taxon>Sphagnum</taxon>
    </lineage>
</organism>
<name>A0ABP0VZK7_9BRYO</name>
<gene>
    <name evidence="1" type="ORF">CSSPJE1EN1_LOCUS4631</name>
</gene>
<dbReference type="EMBL" id="OZ020107">
    <property type="protein sequence ID" value="CAK9259153.1"/>
    <property type="molecule type" value="Genomic_DNA"/>
</dbReference>
<dbReference type="InterPro" id="IPR036869">
    <property type="entry name" value="J_dom_sf"/>
</dbReference>
<evidence type="ECO:0000313" key="1">
    <source>
        <dbReference type="EMBL" id="CAK9259153.1"/>
    </source>
</evidence>
<dbReference type="CDD" id="cd06257">
    <property type="entry name" value="DnaJ"/>
    <property type="match status" value="1"/>
</dbReference>
<dbReference type="Pfam" id="PF00226">
    <property type="entry name" value="DnaJ"/>
    <property type="match status" value="1"/>
</dbReference>
<dbReference type="SUPFAM" id="SSF54862">
    <property type="entry name" value="4Fe-4S ferredoxins"/>
    <property type="match status" value="1"/>
</dbReference>
<dbReference type="SMART" id="SM00271">
    <property type="entry name" value="DnaJ"/>
    <property type="match status" value="1"/>
</dbReference>
<dbReference type="InterPro" id="IPR017896">
    <property type="entry name" value="4Fe4S_Fe-S-bd"/>
</dbReference>
<dbReference type="Gene3D" id="3.30.70.20">
    <property type="match status" value="1"/>
</dbReference>